<evidence type="ECO:0000313" key="2">
    <source>
        <dbReference type="EMBL" id="AXF75106.1"/>
    </source>
</evidence>
<gene>
    <name evidence="2" type="ORF">AV903_01630</name>
</gene>
<organism evidence="2 3">
    <name type="scientific">Erwinia tracheiphila</name>
    <dbReference type="NCBI Taxonomy" id="65700"/>
    <lineage>
        <taxon>Bacteria</taxon>
        <taxon>Pseudomonadati</taxon>
        <taxon>Pseudomonadota</taxon>
        <taxon>Gammaproteobacteria</taxon>
        <taxon>Enterobacterales</taxon>
        <taxon>Erwiniaceae</taxon>
        <taxon>Erwinia</taxon>
    </lineage>
</organism>
<sequence>MKVRLTPGRAVRDPDNGLLLPENSPVEVPDNIFWRRRLRDGDVVLMPKSQGGKQ</sequence>
<name>A0A345CNT9_9GAMM</name>
<dbReference type="InterPro" id="IPR024400">
    <property type="entry name" value="DUF2635"/>
</dbReference>
<feature type="region of interest" description="Disordered" evidence="1">
    <location>
        <begin position="1"/>
        <end position="24"/>
    </location>
</feature>
<dbReference type="AlphaFoldDB" id="A0A345CNT9"/>
<proteinExistence type="predicted"/>
<dbReference type="RefSeq" id="WP_233478898.1">
    <property type="nucleotide sequence ID" value="NZ_CP013970.1"/>
</dbReference>
<dbReference type="Proteomes" id="UP000264980">
    <property type="component" value="Chromosome"/>
</dbReference>
<accession>A0A345CNT9</accession>
<dbReference type="Pfam" id="PF10948">
    <property type="entry name" value="DUF2635"/>
    <property type="match status" value="1"/>
</dbReference>
<reference evidence="2 3" key="1">
    <citation type="submission" date="2016-01" db="EMBL/GenBank/DDBJ databases">
        <authorList>
            <person name="Oliw E.H."/>
        </authorList>
    </citation>
    <scope>NUCLEOTIDE SEQUENCE [LARGE SCALE GENOMIC DNA]</scope>
    <source>
        <strain evidence="2 3">MDcuke</strain>
    </source>
</reference>
<evidence type="ECO:0000256" key="1">
    <source>
        <dbReference type="SAM" id="MobiDB-lite"/>
    </source>
</evidence>
<dbReference type="EMBL" id="CP013970">
    <property type="protein sequence ID" value="AXF75106.1"/>
    <property type="molecule type" value="Genomic_DNA"/>
</dbReference>
<evidence type="ECO:0000313" key="3">
    <source>
        <dbReference type="Proteomes" id="UP000264980"/>
    </source>
</evidence>
<protein>
    <submittedName>
        <fullName evidence="2">DUF2635 domain-containing protein</fullName>
    </submittedName>
</protein>